<protein>
    <recommendedName>
        <fullName evidence="2">AIR9-like A9 domain-containing protein</fullName>
    </recommendedName>
</protein>
<evidence type="ECO:0000259" key="2">
    <source>
        <dbReference type="Pfam" id="PF23197"/>
    </source>
</evidence>
<keyword evidence="4" id="KW-1185">Reference proteome</keyword>
<dbReference type="Gene3D" id="2.60.40.2700">
    <property type="match status" value="1"/>
</dbReference>
<sequence length="1371" mass="153433">MSNRVSYRKSFQPKLSKSLKPPPTATIQSKIDRVHSTFASLGSRQLKVLPPQAVQPSLLVVDLENNLLSSSALQNLPHTLTTINLVNNPLLDMRLPLLKNLRSLSLDDCKLTSFKGFPMFPQLRFLSLSNNKLTNFKYMPPLLKLEYFDISNNSFDFSPKLSIAAIGSISMTTFNGVTLSSDDLFEAFQLSPLVGYSLRMGRDPTPCETPDDEVRKAQDFLTSKLAKHLQTKNAPPITMNLNVCQYEGEPSLICPVESNTVKWYRSRSPDHGSEWVLIPTPANQKQPNILPTTHLIRMHLVKCEFTLDNKTFALFTDYPIGHQKEDLNLPFPLDPIIAGLPLEGSLISLIPLPLPCRVAWICQSRIIAQDVTSITLTNAEIGSVIRCLLQPYCQNYENVSFETVFVETDTVSPLLPTVSGLTFPENLVEGVKITFTRKIFPDREGNSQILVERARGITEEWLVVAELNKDDLSYIPSCSDAGHYLRVSYAPVTVENAVGETIYFYSSTRVLPTLPVFRNGVIGGLPKTNYTLCAVADYKGGIRGHCSYNWYVSDEPISAENAKSIISSGERVATDTQFFTIPPDYTDRYMLVEMVPVREDEVVGEPIYAALAEPIIEDDEPEPLKVEIPTPVTNGMDVNVNEQATFYISSTKGFCGFTEVKRGTSVQIKDKWIGRILRITTKGSDVVVGEIKEALPEIRDVIIKFKKCEFGEVATLRVDAKNLKPDRFQVAWIRCSGAIEKVVAFNAPEYRFRPHDIGFQIRVCVTPMDSEGNLLDPFFSELTPIVKPGPYTISAIKGKVVEGENIQVEIEVGKEAVNIKWLRSDPKEGWIDTKSTGPVYTLLLDDVGRFMRAIVETAGQTIQTITTIDVCQPADPIGYVKLNQETAYEGDLLKAQVSYYGGIEGKSTYKWKIFRTEGKEKGWVVVSETTEYKVKTEDIGLRLLFEYLPVRNDNTPGKLVTKYFDPVLAHAPSVTNVKVKQNDVGILEVTGDYFGGVEDHSYYLWHAYDTDGKMHNIGKTQIPQIFPPEKLYGLKIEATYCPRRNDGEEGDQVKSSNYVIVNPLPSVVSLDILVKDAQIRVGQPMRCKAVCSEGAKPRFQWFRWDGQRDPIEIVGATTSNYTPTQEDLNHLIVCNVTPIASNGYEGKGIPTYTPTVVEQGEVPLEIIPQKARATNKEMYWTGAILRTTFGEEILTWERKKENSNEDWQPICDGNEYKITINDIGCRLRAAIENIESKPSPIIIINPEVGSFVNAQVRSKSLVFKAKSAAGSTTWEFLCDQTGVAMKTKRTGATHHEKKSPWTSIRCDGVESSPEQLTLWMDAATKFVLIPLLKGDSRFNSAIVKYSRDFIVYTIQQFIATFTSDSNNENNN</sequence>
<dbReference type="InterPro" id="IPR001611">
    <property type="entry name" value="Leu-rich_rpt"/>
</dbReference>
<dbReference type="Pfam" id="PF23197">
    <property type="entry name" value="IG_AIR9"/>
    <property type="match status" value="4"/>
</dbReference>
<feature type="region of interest" description="Disordered" evidence="1">
    <location>
        <begin position="1"/>
        <end position="25"/>
    </location>
</feature>
<reference evidence="3 4" key="1">
    <citation type="submission" date="2024-04" db="EMBL/GenBank/DDBJ databases">
        <title>Tritrichomonas musculus Genome.</title>
        <authorList>
            <person name="Alves-Ferreira E."/>
            <person name="Grigg M."/>
            <person name="Lorenzi H."/>
            <person name="Galac M."/>
        </authorList>
    </citation>
    <scope>NUCLEOTIDE SEQUENCE [LARGE SCALE GENOMIC DNA]</scope>
    <source>
        <strain evidence="3 4">EAF2021</strain>
    </source>
</reference>
<name>A0ABR2JVR9_9EUKA</name>
<dbReference type="PROSITE" id="PS51450">
    <property type="entry name" value="LRR"/>
    <property type="match status" value="1"/>
</dbReference>
<dbReference type="EMBL" id="JAPFFF010000009">
    <property type="protein sequence ID" value="KAK8882558.1"/>
    <property type="molecule type" value="Genomic_DNA"/>
</dbReference>
<organism evidence="3 4">
    <name type="scientific">Tritrichomonas musculus</name>
    <dbReference type="NCBI Taxonomy" id="1915356"/>
    <lineage>
        <taxon>Eukaryota</taxon>
        <taxon>Metamonada</taxon>
        <taxon>Parabasalia</taxon>
        <taxon>Tritrichomonadida</taxon>
        <taxon>Tritrichomonadidae</taxon>
        <taxon>Tritrichomonas</taxon>
    </lineage>
</organism>
<comment type="caution">
    <text evidence="3">The sequence shown here is derived from an EMBL/GenBank/DDBJ whole genome shotgun (WGS) entry which is preliminary data.</text>
</comment>
<feature type="domain" description="AIR9-like A9" evidence="2">
    <location>
        <begin position="1096"/>
        <end position="1147"/>
    </location>
</feature>
<dbReference type="Gene3D" id="3.80.10.10">
    <property type="entry name" value="Ribonuclease Inhibitor"/>
    <property type="match status" value="1"/>
</dbReference>
<feature type="domain" description="AIR9-like A9" evidence="2">
    <location>
        <begin position="985"/>
        <end position="1054"/>
    </location>
</feature>
<dbReference type="PANTHER" id="PTHR31149:SF11">
    <property type="entry name" value="187-KDA MICROTUBULE-ASSOCIATED PROTEIN AIR9"/>
    <property type="match status" value="1"/>
</dbReference>
<evidence type="ECO:0000313" key="3">
    <source>
        <dbReference type="EMBL" id="KAK8882558.1"/>
    </source>
</evidence>
<accession>A0ABR2JVR9</accession>
<dbReference type="InterPro" id="IPR056284">
    <property type="entry name" value="AIR9-like_A9"/>
</dbReference>
<feature type="domain" description="AIR9-like A9" evidence="2">
    <location>
        <begin position="524"/>
        <end position="609"/>
    </location>
</feature>
<feature type="domain" description="AIR9-like A9" evidence="2">
    <location>
        <begin position="886"/>
        <end position="961"/>
    </location>
</feature>
<dbReference type="InterPro" id="IPR032675">
    <property type="entry name" value="LRR_dom_sf"/>
</dbReference>
<proteinExistence type="predicted"/>
<evidence type="ECO:0000256" key="1">
    <source>
        <dbReference type="SAM" id="MobiDB-lite"/>
    </source>
</evidence>
<dbReference type="PANTHER" id="PTHR31149">
    <property type="entry name" value="EXPRESSED PROTEIN"/>
    <property type="match status" value="1"/>
</dbReference>
<gene>
    <name evidence="3" type="ORF">M9Y10_045200</name>
</gene>
<evidence type="ECO:0000313" key="4">
    <source>
        <dbReference type="Proteomes" id="UP001470230"/>
    </source>
</evidence>
<dbReference type="Proteomes" id="UP001470230">
    <property type="component" value="Unassembled WGS sequence"/>
</dbReference>
<dbReference type="SUPFAM" id="SSF52075">
    <property type="entry name" value="Outer arm dynein light chain 1"/>
    <property type="match status" value="1"/>
</dbReference>